<dbReference type="EMBL" id="MN317029">
    <property type="protein sequence ID" value="QFG04437.1"/>
    <property type="molecule type" value="Genomic_DNA"/>
</dbReference>
<reference evidence="2 3" key="1">
    <citation type="submission" date="2019-08" db="EMBL/GenBank/DDBJ databases">
        <authorList>
            <person name="Zhang R."/>
        </authorList>
    </citation>
    <scope>NUCLEOTIDE SEQUENCE [LARGE SCALE GENOMIC DNA]</scope>
</reference>
<proteinExistence type="predicted"/>
<accession>A0A5J6T416</accession>
<dbReference type="Gene3D" id="3.30.420.10">
    <property type="entry name" value="Ribonuclease H-like superfamily/Ribonuclease H"/>
    <property type="match status" value="1"/>
</dbReference>
<protein>
    <submittedName>
        <fullName evidence="2">3'-5' exoribonuclease</fullName>
    </submittedName>
</protein>
<dbReference type="Pfam" id="PF16473">
    <property type="entry name" value="Rv2179c-like"/>
    <property type="match status" value="1"/>
</dbReference>
<evidence type="ECO:0000259" key="1">
    <source>
        <dbReference type="Pfam" id="PF16473"/>
    </source>
</evidence>
<dbReference type="KEGG" id="vg:62680784"/>
<dbReference type="InterPro" id="IPR012337">
    <property type="entry name" value="RNaseH-like_sf"/>
</dbReference>
<dbReference type="GeneID" id="62680784"/>
<dbReference type="SUPFAM" id="SSF53098">
    <property type="entry name" value="Ribonuclease H-like"/>
    <property type="match status" value="1"/>
</dbReference>
<dbReference type="Proteomes" id="UP000326305">
    <property type="component" value="Segment"/>
</dbReference>
<organism evidence="2 3">
    <name type="scientific">Aeromonas phage vB_AhyS-A18P4</name>
    <dbReference type="NCBI Taxonomy" id="2608321"/>
    <lineage>
        <taxon>Viruses</taxon>
        <taxon>Duplodnaviria</taxon>
        <taxon>Heunggongvirae</taxon>
        <taxon>Uroviricota</taxon>
        <taxon>Caudoviricetes</taxon>
        <taxon>Casjensviridae</taxon>
        <taxon>Sharonstreetvirus</taxon>
        <taxon>Sharonstreetvirus A18P4</taxon>
    </lineage>
</organism>
<name>A0A5J6T416_9CAUD</name>
<keyword evidence="3" id="KW-1185">Reference proteome</keyword>
<dbReference type="RefSeq" id="YP_009998202.1">
    <property type="nucleotide sequence ID" value="NC_052984.1"/>
</dbReference>
<feature type="domain" description="3'-5' exoribonuclease Rv2179c-like" evidence="1">
    <location>
        <begin position="59"/>
        <end position="242"/>
    </location>
</feature>
<sequence>MNRITKLRLALARLLIPADMLPTREEADLIKSIMDPEVLGSGLMESGDGFHQQAAAIQVQIDLETWGLIPGSALRSIGAAVTMPYDVHGLSSESFKVNITQESCLAVGLTVDPETVKWWDGQSQEAKDMATEDAVALSTALMQFNWWLTGLVEKAANSEYTVEFALKLGAAPILTPCGNGATMDISLLEAAYRAVNMGYPWEFWAAKDTRTVVAMGRAVGLIDRRIKRLGVAHEAAADARYDGARTAAVQRAVIALAKPGIALLD</sequence>
<evidence type="ECO:0000313" key="2">
    <source>
        <dbReference type="EMBL" id="QFG04437.1"/>
    </source>
</evidence>
<dbReference type="InterPro" id="IPR033390">
    <property type="entry name" value="Rv2179c-like"/>
</dbReference>
<dbReference type="GO" id="GO:0003676">
    <property type="term" value="F:nucleic acid binding"/>
    <property type="evidence" value="ECO:0007669"/>
    <property type="project" value="InterPro"/>
</dbReference>
<evidence type="ECO:0000313" key="3">
    <source>
        <dbReference type="Proteomes" id="UP000326305"/>
    </source>
</evidence>
<dbReference type="InterPro" id="IPR036397">
    <property type="entry name" value="RNaseH_sf"/>
</dbReference>